<comment type="caution">
    <text evidence="3">The sequence shown here is derived from an EMBL/GenBank/DDBJ whole genome shotgun (WGS) entry which is preliminary data.</text>
</comment>
<feature type="signal peptide" evidence="1">
    <location>
        <begin position="1"/>
        <end position="19"/>
    </location>
</feature>
<dbReference type="PANTHER" id="PTHR10963">
    <property type="entry name" value="GLYCOSYL HYDROLASE-RELATED"/>
    <property type="match status" value="1"/>
</dbReference>
<dbReference type="EMBL" id="BLZA01000018">
    <property type="protein sequence ID" value="GHJ86493.1"/>
    <property type="molecule type" value="Genomic_DNA"/>
</dbReference>
<organism evidence="3 4">
    <name type="scientific">Naganishia liquefaciens</name>
    <dbReference type="NCBI Taxonomy" id="104408"/>
    <lineage>
        <taxon>Eukaryota</taxon>
        <taxon>Fungi</taxon>
        <taxon>Dikarya</taxon>
        <taxon>Basidiomycota</taxon>
        <taxon>Agaricomycotina</taxon>
        <taxon>Tremellomycetes</taxon>
        <taxon>Filobasidiales</taxon>
        <taxon>Filobasidiaceae</taxon>
        <taxon>Naganishia</taxon>
    </lineage>
</organism>
<dbReference type="InterPro" id="IPR050546">
    <property type="entry name" value="Glycosyl_Hydrlase_16"/>
</dbReference>
<keyword evidence="1" id="KW-0732">Signal</keyword>
<dbReference type="PANTHER" id="PTHR10963:SF24">
    <property type="entry name" value="GLYCOSIDASE C21B10.07-RELATED"/>
    <property type="match status" value="1"/>
</dbReference>
<evidence type="ECO:0000259" key="2">
    <source>
        <dbReference type="PROSITE" id="PS51762"/>
    </source>
</evidence>
<dbReference type="Gene3D" id="2.60.120.200">
    <property type="match status" value="1"/>
</dbReference>
<dbReference type="InterPro" id="IPR013320">
    <property type="entry name" value="ConA-like_dom_sf"/>
</dbReference>
<dbReference type="Proteomes" id="UP000620104">
    <property type="component" value="Unassembled WGS sequence"/>
</dbReference>
<dbReference type="InterPro" id="IPR000757">
    <property type="entry name" value="Beta-glucanase-like"/>
</dbReference>
<dbReference type="GO" id="GO:0009251">
    <property type="term" value="P:glucan catabolic process"/>
    <property type="evidence" value="ECO:0007669"/>
    <property type="project" value="TreeGrafter"/>
</dbReference>
<name>A0A8H3TTA8_9TREE</name>
<accession>A0A8H3TTA8</accession>
<proteinExistence type="predicted"/>
<gene>
    <name evidence="3" type="ORF">NliqN6_2895</name>
</gene>
<evidence type="ECO:0000313" key="3">
    <source>
        <dbReference type="EMBL" id="GHJ86493.1"/>
    </source>
</evidence>
<dbReference type="Pfam" id="PF26113">
    <property type="entry name" value="GH16_XgeA"/>
    <property type="match status" value="2"/>
</dbReference>
<evidence type="ECO:0000256" key="1">
    <source>
        <dbReference type="SAM" id="SignalP"/>
    </source>
</evidence>
<feature type="domain" description="GH16" evidence="2">
    <location>
        <begin position="34"/>
        <end position="394"/>
    </location>
</feature>
<dbReference type="AlphaFoldDB" id="A0A8H3TTA8"/>
<dbReference type="GO" id="GO:0004553">
    <property type="term" value="F:hydrolase activity, hydrolyzing O-glycosyl compounds"/>
    <property type="evidence" value="ECO:0007669"/>
    <property type="project" value="InterPro"/>
</dbReference>
<reference evidence="3" key="1">
    <citation type="submission" date="2020-07" db="EMBL/GenBank/DDBJ databases">
        <title>Draft Genome Sequence of a Deep-Sea Yeast, Naganishia (Cryptococcus) liquefaciens strain N6.</title>
        <authorList>
            <person name="Han Y.W."/>
            <person name="Kajitani R."/>
            <person name="Morimoto H."/>
            <person name="Parhat M."/>
            <person name="Tsubouchi H."/>
            <person name="Bakenova O."/>
            <person name="Ogata M."/>
            <person name="Argunhan B."/>
            <person name="Aoki R."/>
            <person name="Kajiwara S."/>
            <person name="Itoh T."/>
            <person name="Iwasaki H."/>
        </authorList>
    </citation>
    <scope>NUCLEOTIDE SEQUENCE</scope>
    <source>
        <strain evidence="3">N6</strain>
    </source>
</reference>
<feature type="chain" id="PRO_5034592010" description="GH16 domain-containing protein" evidence="1">
    <location>
        <begin position="20"/>
        <end position="500"/>
    </location>
</feature>
<sequence>MLILPGVFLASCLLRALMAIAERCESYDGCPEFSNWNDSEQSVPARAIDTELNKRDNREWDLQADYSGDSFFDGFDFFDEANPTHGLNNYVNRGKAFKDGLAFWTSDGVPGIQAEHWKHTEVGVYRDSVRIHSKEVYNGGLFVADFKLMPWGCGVWPAFWTLGVGEDWPLLGEIDILVNVDGCPFWKILSLTPGFVYVIKQEGIHKRTENHTTAGCMLDDSPNLFTGTVRGTNCDVGAGAAGCAVISASNASFGEPFNAAGGGVFAMLWDDEGLRFWDWTRSSIPPDVEAGTPDVDSWGKPAGMLSASKCNPWKYFVDHQLILNIDLCGDWPRGSWPGKCDLRRQGTSLTDCITTFRGTGYCPGTCAETIADPANLGNIVFLVNYIRVYQPGNQQRVDDQPIDECDEDSADEYTEYSTGDFINPPVGDHPPVDDQSSEVKVNQLATTTAGDHRGDSWGRVNGTANATVPEKLNAALHLGSNDMRIILVVVALLAQVALFM</sequence>
<dbReference type="SUPFAM" id="SSF49899">
    <property type="entry name" value="Concanavalin A-like lectins/glucanases"/>
    <property type="match status" value="1"/>
</dbReference>
<evidence type="ECO:0000313" key="4">
    <source>
        <dbReference type="Proteomes" id="UP000620104"/>
    </source>
</evidence>
<protein>
    <recommendedName>
        <fullName evidence="2">GH16 domain-containing protein</fullName>
    </recommendedName>
</protein>
<keyword evidence="4" id="KW-1185">Reference proteome</keyword>
<dbReference type="OrthoDB" id="192832at2759"/>
<dbReference type="PROSITE" id="PS51762">
    <property type="entry name" value="GH16_2"/>
    <property type="match status" value="1"/>
</dbReference>